<accession>A0A175VQI8</accession>
<dbReference type="Pfam" id="PF06985">
    <property type="entry name" value="HET"/>
    <property type="match status" value="1"/>
</dbReference>
<dbReference type="STRING" id="100816.A0A175VQI8"/>
<dbReference type="EMBL" id="LCTW02000424">
    <property type="protein sequence ID" value="KXX73767.1"/>
    <property type="molecule type" value="Genomic_DNA"/>
</dbReference>
<proteinExistence type="predicted"/>
<dbReference type="OrthoDB" id="4585768at2759"/>
<feature type="domain" description="Heterokaryon incompatibility" evidence="1">
    <location>
        <begin position="185"/>
        <end position="323"/>
    </location>
</feature>
<dbReference type="AlphaFoldDB" id="A0A175VQI8"/>
<sequence length="635" mass="72229">MDFPPASLCRFCNGLLPGDNLEQTAMQARNPPHLNHQQNKRNGQCLFHYNINQLRRCAGRRRCVLCLLMAREVVHKLGFGCVERCGQSELLLSVDWERASVKSGTGVVQTYIMLEIHPVRRDGAPSCTNEGSFYAGFEVTTCNLRGREYDLPKRLIDVGPKDGSRPPRLVLTQDLVEKDKNALRYATLSHCWGGMVPLRTIKATEAAFRYEIPLNAVPATFLDAGYICRNLGVSYLWIDAVCIVQDDQAEWEEEAAKMGDIYSGSVLTIAASHAPNSHGGCFPRHGASRGSHLPRSHGPYLNRGQLHRLRTPPWYLRGWTFQEEILSRRLVMCMHSTVQWRCSQVEEWESGAEIPELGLAKKTLLAGTAVDDSESWRETWRTWVTAYSKRLFTVPSDRLPALAGVMGRFEAETGMTPLLGLWAESISHDLLWRRNPKFKVVCSSRLLRNLPSWSWLSCNTAVTYEYAKANKFLEYNHTWPTHEYVSLLEGHIEWVGNPMTSSISSATLVLHGPAVEMYLRYTEKGVGGSMYSHTNYILYSLTRSGYQQLHAHVQFDDGNGRRSGCYTFLLLRKREDPGNSWMPLHHYFALVLEDSGHRRKVTQGENVVLYRRVGIVNFRGCQMDWPTESRDLWLI</sequence>
<gene>
    <name evidence="2" type="ORF">MMYC01_209442</name>
</gene>
<evidence type="ECO:0000313" key="3">
    <source>
        <dbReference type="Proteomes" id="UP000078237"/>
    </source>
</evidence>
<dbReference type="VEuPathDB" id="FungiDB:MMYC01_209442"/>
<evidence type="ECO:0000313" key="2">
    <source>
        <dbReference type="EMBL" id="KXX73767.1"/>
    </source>
</evidence>
<comment type="caution">
    <text evidence="2">The sequence shown here is derived from an EMBL/GenBank/DDBJ whole genome shotgun (WGS) entry which is preliminary data.</text>
</comment>
<name>A0A175VQI8_9PEZI</name>
<dbReference type="PANTHER" id="PTHR33112">
    <property type="entry name" value="DOMAIN PROTEIN, PUTATIVE-RELATED"/>
    <property type="match status" value="1"/>
</dbReference>
<dbReference type="InterPro" id="IPR010730">
    <property type="entry name" value="HET"/>
</dbReference>
<keyword evidence="3" id="KW-1185">Reference proteome</keyword>
<evidence type="ECO:0000259" key="1">
    <source>
        <dbReference type="Pfam" id="PF06985"/>
    </source>
</evidence>
<organism evidence="2 3">
    <name type="scientific">Madurella mycetomatis</name>
    <dbReference type="NCBI Taxonomy" id="100816"/>
    <lineage>
        <taxon>Eukaryota</taxon>
        <taxon>Fungi</taxon>
        <taxon>Dikarya</taxon>
        <taxon>Ascomycota</taxon>
        <taxon>Pezizomycotina</taxon>
        <taxon>Sordariomycetes</taxon>
        <taxon>Sordariomycetidae</taxon>
        <taxon>Sordariales</taxon>
        <taxon>Sordariales incertae sedis</taxon>
        <taxon>Madurella</taxon>
    </lineage>
</organism>
<dbReference type="Proteomes" id="UP000078237">
    <property type="component" value="Unassembled WGS sequence"/>
</dbReference>
<dbReference type="PANTHER" id="PTHR33112:SF16">
    <property type="entry name" value="HETEROKARYON INCOMPATIBILITY DOMAIN-CONTAINING PROTEIN"/>
    <property type="match status" value="1"/>
</dbReference>
<protein>
    <recommendedName>
        <fullName evidence="1">Heterokaryon incompatibility domain-containing protein</fullName>
    </recommendedName>
</protein>
<reference evidence="2 3" key="1">
    <citation type="journal article" date="2016" name="Genome Announc.">
        <title>Genome Sequence of Madurella mycetomatis mm55, Isolated from a Human Mycetoma Case in Sudan.</title>
        <authorList>
            <person name="Smit S."/>
            <person name="Derks M.F."/>
            <person name="Bervoets S."/>
            <person name="Fahal A."/>
            <person name="van Leeuwen W."/>
            <person name="van Belkum A."/>
            <person name="van de Sande W.W."/>
        </authorList>
    </citation>
    <scope>NUCLEOTIDE SEQUENCE [LARGE SCALE GENOMIC DNA]</scope>
    <source>
        <strain evidence="3">mm55</strain>
    </source>
</reference>